<dbReference type="PANTHER" id="PTHR35272:SF3">
    <property type="entry name" value="THIOL:DISULFIDE INTERCHANGE PROTEIN DSBC"/>
    <property type="match status" value="1"/>
</dbReference>
<feature type="signal peptide" evidence="7">
    <location>
        <begin position="1"/>
        <end position="27"/>
    </location>
</feature>
<keyword evidence="11" id="KW-1185">Reference proteome</keyword>
<dbReference type="Pfam" id="PF10411">
    <property type="entry name" value="DsbC_N"/>
    <property type="match status" value="1"/>
</dbReference>
<dbReference type="InterPro" id="IPR033954">
    <property type="entry name" value="DiS-bond_Isoase_DsbC/G"/>
</dbReference>
<reference evidence="10 11" key="1">
    <citation type="submission" date="2023-12" db="EMBL/GenBank/DDBJ databases">
        <title>Whole-genome sequencing of halo(alkali)philic microorganisms from hypersaline lakes.</title>
        <authorList>
            <person name="Sorokin D.Y."/>
            <person name="Merkel A.Y."/>
            <person name="Messina E."/>
            <person name="Yakimov M."/>
        </authorList>
    </citation>
    <scope>NUCLEOTIDE SEQUENCE [LARGE SCALE GENOMIC DNA]</scope>
    <source>
        <strain evidence="10 11">AB-CW1</strain>
    </source>
</reference>
<dbReference type="InterPro" id="IPR009094">
    <property type="entry name" value="DiS-bond_isomerase_DsbC/G_N_sf"/>
</dbReference>
<dbReference type="InterPro" id="IPR018950">
    <property type="entry name" value="DiS-bond_isomerase_DsbC/G_N"/>
</dbReference>
<dbReference type="InterPro" id="IPR012336">
    <property type="entry name" value="Thioredoxin-like_fold"/>
</dbReference>
<comment type="caution">
    <text evidence="10">The sequence shown here is derived from an EMBL/GenBank/DDBJ whole genome shotgun (WGS) entry which is preliminary data.</text>
</comment>
<evidence type="ECO:0000256" key="5">
    <source>
        <dbReference type="ARBA" id="ARBA00023157"/>
    </source>
</evidence>
<evidence type="ECO:0000313" key="10">
    <source>
        <dbReference type="EMBL" id="MEA5444799.1"/>
    </source>
</evidence>
<evidence type="ECO:0000256" key="7">
    <source>
        <dbReference type="RuleBase" id="RU364038"/>
    </source>
</evidence>
<sequence length="249" mass="27919">MFRRTSLSMTIAAIFLLGLSLSLPAAAGDREKIIEALQEHLPNLPIEESQLSRADVDGWWVLRVGPDIVYVDDSGEHLFQGDLIHLPSRDNLTERARADARRDVLAQVDPDSRISYPAENEQYSVTVFTDIDCGYCRQLHRDMDDLNEAGVTVHYLFYPRGGEQSPAWEKSDRVWCADDRNAAMDYAKSGGTPDSDVCDQTPTANHFQLGRQMQVTGTPAIITDSGHMIRGYLPVARMLDEIRSHEGDR</sequence>
<dbReference type="InterPro" id="IPR051470">
    <property type="entry name" value="Thiol:disulfide_interchange"/>
</dbReference>
<evidence type="ECO:0000256" key="4">
    <source>
        <dbReference type="ARBA" id="ARBA00022764"/>
    </source>
</evidence>
<dbReference type="EMBL" id="JAYGII010000004">
    <property type="protein sequence ID" value="MEA5444799.1"/>
    <property type="molecule type" value="Genomic_DNA"/>
</dbReference>
<evidence type="ECO:0000256" key="6">
    <source>
        <dbReference type="ARBA" id="ARBA00023284"/>
    </source>
</evidence>
<dbReference type="SUPFAM" id="SSF52833">
    <property type="entry name" value="Thioredoxin-like"/>
    <property type="match status" value="1"/>
</dbReference>
<organism evidence="10 11">
    <name type="scientific">Natronospira elongata</name>
    <dbReference type="NCBI Taxonomy" id="3110268"/>
    <lineage>
        <taxon>Bacteria</taxon>
        <taxon>Pseudomonadati</taxon>
        <taxon>Pseudomonadota</taxon>
        <taxon>Gammaproteobacteria</taxon>
        <taxon>Natronospirales</taxon>
        <taxon>Natronospiraceae</taxon>
        <taxon>Natronospira</taxon>
    </lineage>
</organism>
<evidence type="ECO:0000313" key="11">
    <source>
        <dbReference type="Proteomes" id="UP001302316"/>
    </source>
</evidence>
<evidence type="ECO:0000256" key="2">
    <source>
        <dbReference type="ARBA" id="ARBA00009813"/>
    </source>
</evidence>
<dbReference type="Pfam" id="PF13098">
    <property type="entry name" value="Thioredoxin_2"/>
    <property type="match status" value="1"/>
</dbReference>
<dbReference type="RefSeq" id="WP_346050381.1">
    <property type="nucleotide sequence ID" value="NZ_JAYGII010000004.1"/>
</dbReference>
<dbReference type="Proteomes" id="UP001302316">
    <property type="component" value="Unassembled WGS sequence"/>
</dbReference>
<dbReference type="AlphaFoldDB" id="A0AAP6JEU1"/>
<evidence type="ECO:0000256" key="1">
    <source>
        <dbReference type="ARBA" id="ARBA00004418"/>
    </source>
</evidence>
<gene>
    <name evidence="10" type="ORF">VCB98_03090</name>
</gene>
<dbReference type="SUPFAM" id="SSF54423">
    <property type="entry name" value="DsbC/DsbG N-terminal domain-like"/>
    <property type="match status" value="1"/>
</dbReference>
<feature type="domain" description="Disulphide bond isomerase DsbC/G N-terminal" evidence="8">
    <location>
        <begin position="25"/>
        <end position="94"/>
    </location>
</feature>
<evidence type="ECO:0000259" key="9">
    <source>
        <dbReference type="Pfam" id="PF13098"/>
    </source>
</evidence>
<dbReference type="InterPro" id="IPR036249">
    <property type="entry name" value="Thioredoxin-like_sf"/>
</dbReference>
<evidence type="ECO:0000259" key="8">
    <source>
        <dbReference type="Pfam" id="PF10411"/>
    </source>
</evidence>
<keyword evidence="5" id="KW-1015">Disulfide bond</keyword>
<dbReference type="Gene3D" id="3.10.450.70">
    <property type="entry name" value="Disulphide bond isomerase, DsbC/G, N-terminal"/>
    <property type="match status" value="1"/>
</dbReference>
<protein>
    <recommendedName>
        <fullName evidence="7">Thiol:disulfide interchange protein</fullName>
    </recommendedName>
</protein>
<dbReference type="Gene3D" id="3.40.30.10">
    <property type="entry name" value="Glutaredoxin"/>
    <property type="match status" value="1"/>
</dbReference>
<keyword evidence="3 7" id="KW-0732">Signal</keyword>
<comment type="similarity">
    <text evidence="2 7">Belongs to the thioredoxin family. DsbC subfamily.</text>
</comment>
<feature type="domain" description="Thioredoxin-like fold" evidence="9">
    <location>
        <begin position="118"/>
        <end position="239"/>
    </location>
</feature>
<keyword evidence="4 7" id="KW-0574">Periplasm</keyword>
<keyword evidence="6 7" id="KW-0676">Redox-active center</keyword>
<proteinExistence type="inferred from homology"/>
<comment type="function">
    <text evidence="7">Required for disulfide bond formation in some periplasmic proteins. Acts by transferring its disulfide bond to other proteins and is reduced in the process.</text>
</comment>
<comment type="subcellular location">
    <subcellularLocation>
        <location evidence="1 7">Periplasm</location>
    </subcellularLocation>
</comment>
<name>A0AAP6JEU1_9GAMM</name>
<dbReference type="CDD" id="cd03020">
    <property type="entry name" value="DsbA_DsbC_DsbG"/>
    <property type="match status" value="1"/>
</dbReference>
<dbReference type="PANTHER" id="PTHR35272">
    <property type="entry name" value="THIOL:DISULFIDE INTERCHANGE PROTEIN DSBC-RELATED"/>
    <property type="match status" value="1"/>
</dbReference>
<accession>A0AAP6JEU1</accession>
<feature type="chain" id="PRO_5042666181" description="Thiol:disulfide interchange protein" evidence="7">
    <location>
        <begin position="28"/>
        <end position="249"/>
    </location>
</feature>
<dbReference type="GO" id="GO:0042597">
    <property type="term" value="C:periplasmic space"/>
    <property type="evidence" value="ECO:0007669"/>
    <property type="project" value="UniProtKB-SubCell"/>
</dbReference>
<evidence type="ECO:0000256" key="3">
    <source>
        <dbReference type="ARBA" id="ARBA00022729"/>
    </source>
</evidence>